<feature type="region of interest" description="Disordered" evidence="1">
    <location>
        <begin position="1"/>
        <end position="67"/>
    </location>
</feature>
<organism evidence="2 3">
    <name type="scientific">Puccinia coronata f. sp. avenae</name>
    <dbReference type="NCBI Taxonomy" id="200324"/>
    <lineage>
        <taxon>Eukaryota</taxon>
        <taxon>Fungi</taxon>
        <taxon>Dikarya</taxon>
        <taxon>Basidiomycota</taxon>
        <taxon>Pucciniomycotina</taxon>
        <taxon>Pucciniomycetes</taxon>
        <taxon>Pucciniales</taxon>
        <taxon>Pucciniaceae</taxon>
        <taxon>Puccinia</taxon>
    </lineage>
</organism>
<evidence type="ECO:0000313" key="3">
    <source>
        <dbReference type="Proteomes" id="UP000235392"/>
    </source>
</evidence>
<comment type="caution">
    <text evidence="2">The sequence shown here is derived from an EMBL/GenBank/DDBJ whole genome shotgun (WGS) entry which is preliminary data.</text>
</comment>
<feature type="compositionally biased region" description="Polar residues" evidence="1">
    <location>
        <begin position="1"/>
        <end position="17"/>
    </location>
</feature>
<evidence type="ECO:0000256" key="1">
    <source>
        <dbReference type="SAM" id="MobiDB-lite"/>
    </source>
</evidence>
<dbReference type="AlphaFoldDB" id="A0A2N5T7Y2"/>
<feature type="compositionally biased region" description="Low complexity" evidence="1">
    <location>
        <begin position="31"/>
        <end position="58"/>
    </location>
</feature>
<reference evidence="2 3" key="1">
    <citation type="submission" date="2017-11" db="EMBL/GenBank/DDBJ databases">
        <title>De novo assembly and phasing of dikaryotic genomes from two isolates of Puccinia coronata f. sp. avenae, the causal agent of oat crown rust.</title>
        <authorList>
            <person name="Miller M.E."/>
            <person name="Zhang Y."/>
            <person name="Omidvar V."/>
            <person name="Sperschneider J."/>
            <person name="Schwessinger B."/>
            <person name="Raley C."/>
            <person name="Palmer J.M."/>
            <person name="Garnica D."/>
            <person name="Upadhyaya N."/>
            <person name="Rathjen J."/>
            <person name="Taylor J.M."/>
            <person name="Park R.F."/>
            <person name="Dodds P.N."/>
            <person name="Hirsch C.D."/>
            <person name="Kianian S.F."/>
            <person name="Figueroa M."/>
        </authorList>
    </citation>
    <scope>NUCLEOTIDE SEQUENCE [LARGE SCALE GENOMIC DNA]</scope>
    <source>
        <strain evidence="2">12SD80</strain>
    </source>
</reference>
<dbReference type="Proteomes" id="UP000235392">
    <property type="component" value="Unassembled WGS sequence"/>
</dbReference>
<gene>
    <name evidence="2" type="ORF">PCASD_18380</name>
</gene>
<sequence length="186" mass="20791">MRIEQAQVSAPKSTSRTAPAAPRNLVPNMHQVSSQQSTVSSVSSVSSVQSSSVQSSVSAPPGKSSGLTAAYEASSMKKLLFMQSQLKLDSKQYALEVQDWLEAKEDRKAKQERAAKREALKQERAYRAADRQEQKEERAQERAERQAIHDFQEEERQVRIKVASKWLKQGHSASKIQLMLQSTFGS</sequence>
<name>A0A2N5T7Y2_9BASI</name>
<evidence type="ECO:0000313" key="2">
    <source>
        <dbReference type="EMBL" id="PLW21612.1"/>
    </source>
</evidence>
<feature type="region of interest" description="Disordered" evidence="1">
    <location>
        <begin position="105"/>
        <end position="151"/>
    </location>
</feature>
<proteinExistence type="predicted"/>
<accession>A0A2N5T7Y2</accession>
<protein>
    <submittedName>
        <fullName evidence="2">Uncharacterized protein</fullName>
    </submittedName>
</protein>
<dbReference type="EMBL" id="PGCI01000683">
    <property type="protein sequence ID" value="PLW21612.1"/>
    <property type="molecule type" value="Genomic_DNA"/>
</dbReference>